<evidence type="ECO:0000313" key="2">
    <source>
        <dbReference type="EMBL" id="BAL59732.1"/>
    </source>
</evidence>
<feature type="coiled-coil region" evidence="1">
    <location>
        <begin position="23"/>
        <end position="50"/>
    </location>
</feature>
<gene>
    <name evidence="2" type="ORF">HGMM_OP4C368</name>
</gene>
<protein>
    <submittedName>
        <fullName evidence="2">Uncharacterized protein</fullName>
    </submittedName>
</protein>
<keyword evidence="1" id="KW-0175">Coiled coil</keyword>
<dbReference type="EMBL" id="AP011803">
    <property type="protein sequence ID" value="BAL59732.1"/>
    <property type="molecule type" value="Genomic_DNA"/>
</dbReference>
<accession>H5ST82</accession>
<reference evidence="2" key="2">
    <citation type="journal article" date="2012" name="PLoS ONE">
        <title>A Deeply Branching Thermophilic Bacterium with an Ancient Acetyl-CoA Pathway Dominates a Subsurface Ecosystem.</title>
        <authorList>
            <person name="Takami H."/>
            <person name="Noguchi H."/>
            <person name="Takaki Y."/>
            <person name="Uchiyama I."/>
            <person name="Toyoda A."/>
            <person name="Nishi S."/>
            <person name="Chee G.-J."/>
            <person name="Arai W."/>
            <person name="Nunoura T."/>
            <person name="Itoh T."/>
            <person name="Hattori M."/>
            <person name="Takai K."/>
        </authorList>
    </citation>
    <scope>NUCLEOTIDE SEQUENCE</scope>
</reference>
<dbReference type="AlphaFoldDB" id="H5ST82"/>
<organism evidence="2">
    <name type="scientific">Acetithermum autotrophicum</name>
    <dbReference type="NCBI Taxonomy" id="1446466"/>
    <lineage>
        <taxon>Bacteria</taxon>
        <taxon>Candidatus Bipolaricaulota</taxon>
        <taxon>Candidatus Acetithermum</taxon>
    </lineage>
</organism>
<sequence>MSAIKRQAKAVIDELLDEVVHSLLDFMEKLQEWEATREILEDEEFSAEIEQGVRDVKAGRTVEWRKVKRTNV</sequence>
<proteinExistence type="predicted"/>
<reference evidence="2" key="1">
    <citation type="journal article" date="2005" name="Environ. Microbiol.">
        <title>Genetic and functional properties of uncultivated thermophilic crenarchaeotes from a subsurface gold mine as revealed by analysis of genome fragments.</title>
        <authorList>
            <person name="Nunoura T."/>
            <person name="Hirayama H."/>
            <person name="Takami H."/>
            <person name="Oida H."/>
            <person name="Nishi S."/>
            <person name="Shimamura S."/>
            <person name="Suzuki Y."/>
            <person name="Inagaki F."/>
            <person name="Takai K."/>
            <person name="Nealson K.H."/>
            <person name="Horikoshi K."/>
        </authorList>
    </citation>
    <scope>NUCLEOTIDE SEQUENCE</scope>
</reference>
<evidence type="ECO:0000256" key="1">
    <source>
        <dbReference type="SAM" id="Coils"/>
    </source>
</evidence>
<name>H5ST82_ACEAU</name>